<feature type="compositionally biased region" description="Basic and acidic residues" evidence="3">
    <location>
        <begin position="660"/>
        <end position="670"/>
    </location>
</feature>
<comment type="caution">
    <text evidence="5">The sequence shown here is derived from an EMBL/GenBank/DDBJ whole genome shotgun (WGS) entry which is preliminary data.</text>
</comment>
<evidence type="ECO:0000256" key="4">
    <source>
        <dbReference type="SAM" id="Phobius"/>
    </source>
</evidence>
<evidence type="ECO:0000313" key="5">
    <source>
        <dbReference type="EMBL" id="KAK1750750.1"/>
    </source>
</evidence>
<proteinExistence type="predicted"/>
<sequence>MAAIADVSVAQLDPVKNFCRRFGHQTAVIDRKLYIDGGFVNYNPLSQYPTNYTNTGLLYHDLDVLGSAGMPQLYANLTKNSSIPSVNGGALWADDVNKRFYLFGGEYNGQPPPPYITLWSYDVLNNDWYSFGTPTQAGINGVSYGAGVGVSERGEGYYYGGWMSNNTVSDWNGSPVATSAMVKYDMDSNSWSNNTGPDGVRRAEGSMVFIPIGDGGMLVYFGGIQDRYGNGTVEGQPMEQIFLYDVLSSKWYTQNATGDVPEMRARFCAGATWAADQSSYNIYLYGGAGMPPDTAGFDDVYILTIPSFQWIKLYPDGDKTGQYPHHSLSCNVISGAQMLIIGGTFPLGSQCDVPDQFGSHNLDLGEQNPDHAPWKLFLPSLTHPAVPPLIASAVGGSADGGATKTAPSAGFSNPDLKVLMTRKANIPTRTPTRSIPDPSESAKSGAAALPGGAIAGIAVGGAVAVFCVVGLLTWFIRRRRHRAREASSHGVTKCMSNVPPGATPWSPGSAVTAVASYTPSSPHPTSPFLPRPVELEAARGERSWGSDGVLYELVTPGMEGTGMGTGSGEEVVETKMVDSEGRVWMRVPMAGQGLGLGMGHGTGIGSPVGGVGGEQQQQVLSTTPQSSVGGLGVSPVAGREPHELPGGVVEGTGFGSRVDGLSRHDTYYHP</sequence>
<dbReference type="Proteomes" id="UP001239445">
    <property type="component" value="Unassembled WGS sequence"/>
</dbReference>
<feature type="transmembrane region" description="Helical" evidence="4">
    <location>
        <begin position="453"/>
        <end position="476"/>
    </location>
</feature>
<evidence type="ECO:0000256" key="1">
    <source>
        <dbReference type="ARBA" id="ARBA00022737"/>
    </source>
</evidence>
<accession>A0AAJ0F724</accession>
<evidence type="ECO:0000256" key="3">
    <source>
        <dbReference type="SAM" id="MobiDB-lite"/>
    </source>
</evidence>
<dbReference type="EMBL" id="MU839845">
    <property type="protein sequence ID" value="KAK1750750.1"/>
    <property type="molecule type" value="Genomic_DNA"/>
</dbReference>
<evidence type="ECO:0000313" key="6">
    <source>
        <dbReference type="Proteomes" id="UP001239445"/>
    </source>
</evidence>
<keyword evidence="2" id="KW-0408">Iron</keyword>
<keyword evidence="6" id="KW-1185">Reference proteome</keyword>
<name>A0AAJ0F724_9PEZI</name>
<feature type="region of interest" description="Disordered" evidence="3">
    <location>
        <begin position="644"/>
        <end position="670"/>
    </location>
</feature>
<evidence type="ECO:0000256" key="2">
    <source>
        <dbReference type="ARBA" id="ARBA00023004"/>
    </source>
</evidence>
<keyword evidence="4" id="KW-0812">Transmembrane</keyword>
<dbReference type="AlphaFoldDB" id="A0AAJ0F724"/>
<protein>
    <submittedName>
        <fullName evidence="5">Autophagy-related protein 3</fullName>
    </submittedName>
</protein>
<organism evidence="5 6">
    <name type="scientific">Echria macrotheca</name>
    <dbReference type="NCBI Taxonomy" id="438768"/>
    <lineage>
        <taxon>Eukaryota</taxon>
        <taxon>Fungi</taxon>
        <taxon>Dikarya</taxon>
        <taxon>Ascomycota</taxon>
        <taxon>Pezizomycotina</taxon>
        <taxon>Sordariomycetes</taxon>
        <taxon>Sordariomycetidae</taxon>
        <taxon>Sordariales</taxon>
        <taxon>Schizotheciaceae</taxon>
        <taxon>Echria</taxon>
    </lineage>
</organism>
<keyword evidence="1" id="KW-0677">Repeat</keyword>
<gene>
    <name evidence="5" type="ORF">QBC47DRAFT_426003</name>
</gene>
<dbReference type="Gene3D" id="2.120.10.80">
    <property type="entry name" value="Kelch-type beta propeller"/>
    <property type="match status" value="2"/>
</dbReference>
<dbReference type="InterPro" id="IPR011043">
    <property type="entry name" value="Gal_Oxase/kelch_b-propeller"/>
</dbReference>
<keyword evidence="4" id="KW-0472">Membrane</keyword>
<dbReference type="InterPro" id="IPR015915">
    <property type="entry name" value="Kelch-typ_b-propeller"/>
</dbReference>
<dbReference type="SUPFAM" id="SSF50965">
    <property type="entry name" value="Galactose oxidase, central domain"/>
    <property type="match status" value="1"/>
</dbReference>
<dbReference type="PANTHER" id="PTHR47435">
    <property type="entry name" value="KELCH REPEAT PROTEIN (AFU_ORTHOLOGUE AFUA_5G12780)"/>
    <property type="match status" value="1"/>
</dbReference>
<dbReference type="PANTHER" id="PTHR47435:SF4">
    <property type="entry name" value="KELCH REPEAT PROTEIN (AFU_ORTHOLOGUE AFUA_5G12780)"/>
    <property type="match status" value="1"/>
</dbReference>
<reference evidence="5" key="1">
    <citation type="submission" date="2023-06" db="EMBL/GenBank/DDBJ databases">
        <title>Genome-scale phylogeny and comparative genomics of the fungal order Sordariales.</title>
        <authorList>
            <consortium name="Lawrence Berkeley National Laboratory"/>
            <person name="Hensen N."/>
            <person name="Bonometti L."/>
            <person name="Westerberg I."/>
            <person name="Brannstrom I.O."/>
            <person name="Guillou S."/>
            <person name="Cros-Aarteil S."/>
            <person name="Calhoun S."/>
            <person name="Haridas S."/>
            <person name="Kuo A."/>
            <person name="Mondo S."/>
            <person name="Pangilinan J."/>
            <person name="Riley R."/>
            <person name="Labutti K."/>
            <person name="Andreopoulos B."/>
            <person name="Lipzen A."/>
            <person name="Chen C."/>
            <person name="Yanf M."/>
            <person name="Daum C."/>
            <person name="Ng V."/>
            <person name="Clum A."/>
            <person name="Steindorff A."/>
            <person name="Ohm R."/>
            <person name="Martin F."/>
            <person name="Silar P."/>
            <person name="Natvig D."/>
            <person name="Lalanne C."/>
            <person name="Gautier V."/>
            <person name="Ament-Velasquez S.L."/>
            <person name="Kruys A."/>
            <person name="Hutchinson M.I."/>
            <person name="Powell A.J."/>
            <person name="Barry K."/>
            <person name="Miller A.N."/>
            <person name="Grigoriev I.V."/>
            <person name="Debuchy R."/>
            <person name="Gladieux P."/>
            <person name="Thoren M.H."/>
            <person name="Johannesson H."/>
        </authorList>
    </citation>
    <scope>NUCLEOTIDE SEQUENCE</scope>
    <source>
        <strain evidence="5">PSN4</strain>
    </source>
</reference>
<dbReference type="GO" id="GO:0019760">
    <property type="term" value="P:glucosinolate metabolic process"/>
    <property type="evidence" value="ECO:0007669"/>
    <property type="project" value="UniProtKB-ARBA"/>
</dbReference>
<keyword evidence="4" id="KW-1133">Transmembrane helix</keyword>